<dbReference type="InterPro" id="IPR000873">
    <property type="entry name" value="AMP-dep_synth/lig_dom"/>
</dbReference>
<dbReference type="InterPro" id="IPR001242">
    <property type="entry name" value="Condensation_dom"/>
</dbReference>
<feature type="domain" description="Carrier" evidence="4">
    <location>
        <begin position="1991"/>
        <end position="2066"/>
    </location>
</feature>
<dbReference type="Pfam" id="PF00550">
    <property type="entry name" value="PP-binding"/>
    <property type="match status" value="2"/>
</dbReference>
<dbReference type="Gene3D" id="2.30.38.10">
    <property type="entry name" value="Luciferase, Domain 3"/>
    <property type="match status" value="1"/>
</dbReference>
<keyword evidence="3" id="KW-0597">Phosphoprotein</keyword>
<dbReference type="GO" id="GO:0031177">
    <property type="term" value="F:phosphopantetheine binding"/>
    <property type="evidence" value="ECO:0007669"/>
    <property type="project" value="InterPro"/>
</dbReference>
<dbReference type="InterPro" id="IPR020806">
    <property type="entry name" value="PKS_PP-bd"/>
</dbReference>
<reference evidence="5 6" key="1">
    <citation type="submission" date="2018-10" db="EMBL/GenBank/DDBJ databases">
        <title>Sequencing the genomes of 1000 actinobacteria strains.</title>
        <authorList>
            <person name="Klenk H.-P."/>
        </authorList>
    </citation>
    <scope>NUCLEOTIDE SEQUENCE [LARGE SCALE GENOMIC DNA]</scope>
    <source>
        <strain evidence="5 6">DSM 43911</strain>
    </source>
</reference>
<dbReference type="GO" id="GO:0047527">
    <property type="term" value="F:2,3-dihydroxybenzoate-serine ligase activity"/>
    <property type="evidence" value="ECO:0007669"/>
    <property type="project" value="TreeGrafter"/>
</dbReference>
<organism evidence="5 6">
    <name type="scientific">Saccharothrix variisporea</name>
    <dbReference type="NCBI Taxonomy" id="543527"/>
    <lineage>
        <taxon>Bacteria</taxon>
        <taxon>Bacillati</taxon>
        <taxon>Actinomycetota</taxon>
        <taxon>Actinomycetes</taxon>
        <taxon>Pseudonocardiales</taxon>
        <taxon>Pseudonocardiaceae</taxon>
        <taxon>Saccharothrix</taxon>
    </lineage>
</organism>
<dbReference type="InterPro" id="IPR009081">
    <property type="entry name" value="PP-bd_ACP"/>
</dbReference>
<dbReference type="Pfam" id="PF00668">
    <property type="entry name" value="Condensation"/>
    <property type="match status" value="2"/>
</dbReference>
<accession>A0A495XPP4</accession>
<dbReference type="CDD" id="cd19531">
    <property type="entry name" value="LCL_NRPS-like"/>
    <property type="match status" value="1"/>
</dbReference>
<dbReference type="InterPro" id="IPR020845">
    <property type="entry name" value="AMP-binding_CS"/>
</dbReference>
<evidence type="ECO:0000259" key="4">
    <source>
        <dbReference type="PROSITE" id="PS50075"/>
    </source>
</evidence>
<dbReference type="FunFam" id="3.40.50.980:FF:000002">
    <property type="entry name" value="Enterobactin synthetase component F"/>
    <property type="match status" value="1"/>
</dbReference>
<keyword evidence="6" id="KW-1185">Reference proteome</keyword>
<dbReference type="CDD" id="cd05930">
    <property type="entry name" value="A_NRPS"/>
    <property type="match status" value="1"/>
</dbReference>
<dbReference type="GO" id="GO:0008610">
    <property type="term" value="P:lipid biosynthetic process"/>
    <property type="evidence" value="ECO:0007669"/>
    <property type="project" value="UniProtKB-ARBA"/>
</dbReference>
<name>A0A495XPP4_9PSEU</name>
<dbReference type="PROSITE" id="PS50075">
    <property type="entry name" value="CARRIER"/>
    <property type="match status" value="2"/>
</dbReference>
<dbReference type="Gene3D" id="3.40.50.12780">
    <property type="entry name" value="N-terminal domain of ligase-like"/>
    <property type="match status" value="1"/>
</dbReference>
<dbReference type="Gene3D" id="3.30.300.30">
    <property type="match status" value="2"/>
</dbReference>
<evidence type="ECO:0000256" key="1">
    <source>
        <dbReference type="ARBA" id="ARBA00001957"/>
    </source>
</evidence>
<dbReference type="NCBIfam" id="TIGR01733">
    <property type="entry name" value="AA-adenyl-dom"/>
    <property type="match status" value="1"/>
</dbReference>
<dbReference type="SUPFAM" id="SSF52777">
    <property type="entry name" value="CoA-dependent acyltransferases"/>
    <property type="match status" value="4"/>
</dbReference>
<dbReference type="FunFam" id="3.40.50.12780:FF:000012">
    <property type="entry name" value="Non-ribosomal peptide synthetase"/>
    <property type="match status" value="1"/>
</dbReference>
<dbReference type="RefSeq" id="WP_121229085.1">
    <property type="nucleotide sequence ID" value="NZ_JBIUBA010000003.1"/>
</dbReference>
<gene>
    <name evidence="5" type="ORF">DFJ66_7779</name>
</gene>
<dbReference type="FunFam" id="2.30.38.10:FF:000001">
    <property type="entry name" value="Non-ribosomal peptide synthetase PvdI"/>
    <property type="match status" value="1"/>
</dbReference>
<dbReference type="SMART" id="SM00823">
    <property type="entry name" value="PKS_PP"/>
    <property type="match status" value="2"/>
</dbReference>
<evidence type="ECO:0000256" key="2">
    <source>
        <dbReference type="ARBA" id="ARBA00022450"/>
    </source>
</evidence>
<dbReference type="PANTHER" id="PTHR45527">
    <property type="entry name" value="NONRIBOSOMAL PEPTIDE SYNTHETASE"/>
    <property type="match status" value="1"/>
</dbReference>
<dbReference type="PROSITE" id="PS00012">
    <property type="entry name" value="PHOSPHOPANTETHEINE"/>
    <property type="match status" value="2"/>
</dbReference>
<dbReference type="InterPro" id="IPR025110">
    <property type="entry name" value="AMP-bd_C"/>
</dbReference>
<dbReference type="GO" id="GO:0009366">
    <property type="term" value="C:enterobactin synthetase complex"/>
    <property type="evidence" value="ECO:0007669"/>
    <property type="project" value="TreeGrafter"/>
</dbReference>
<dbReference type="InterPro" id="IPR045851">
    <property type="entry name" value="AMP-bd_C_sf"/>
</dbReference>
<dbReference type="GO" id="GO:0005829">
    <property type="term" value="C:cytosol"/>
    <property type="evidence" value="ECO:0007669"/>
    <property type="project" value="TreeGrafter"/>
</dbReference>
<dbReference type="Pfam" id="PF00501">
    <property type="entry name" value="AMP-binding"/>
    <property type="match status" value="2"/>
</dbReference>
<dbReference type="Gene3D" id="3.30.559.10">
    <property type="entry name" value="Chloramphenicol acetyltransferase-like domain"/>
    <property type="match status" value="2"/>
</dbReference>
<dbReference type="SUPFAM" id="SSF56801">
    <property type="entry name" value="Acetyl-CoA synthetase-like"/>
    <property type="match status" value="2"/>
</dbReference>
<evidence type="ECO:0000256" key="3">
    <source>
        <dbReference type="ARBA" id="ARBA00022553"/>
    </source>
</evidence>
<dbReference type="GO" id="GO:0043041">
    <property type="term" value="P:amino acid activation for nonribosomal peptide biosynthetic process"/>
    <property type="evidence" value="ECO:0007669"/>
    <property type="project" value="TreeGrafter"/>
</dbReference>
<dbReference type="PANTHER" id="PTHR45527:SF1">
    <property type="entry name" value="FATTY ACID SYNTHASE"/>
    <property type="match status" value="1"/>
</dbReference>
<dbReference type="Pfam" id="PF13193">
    <property type="entry name" value="AMP-binding_C"/>
    <property type="match status" value="1"/>
</dbReference>
<dbReference type="Gene3D" id="1.10.1200.10">
    <property type="entry name" value="ACP-like"/>
    <property type="match status" value="2"/>
</dbReference>
<feature type="domain" description="Carrier" evidence="4">
    <location>
        <begin position="967"/>
        <end position="1041"/>
    </location>
</feature>
<dbReference type="Gene3D" id="3.40.50.980">
    <property type="match status" value="2"/>
</dbReference>
<dbReference type="InterPro" id="IPR006162">
    <property type="entry name" value="Ppantetheine_attach_site"/>
</dbReference>
<dbReference type="Proteomes" id="UP000272729">
    <property type="component" value="Unassembled WGS sequence"/>
</dbReference>
<evidence type="ECO:0000313" key="6">
    <source>
        <dbReference type="Proteomes" id="UP000272729"/>
    </source>
</evidence>
<dbReference type="PROSITE" id="PS00455">
    <property type="entry name" value="AMP_BINDING"/>
    <property type="match status" value="2"/>
</dbReference>
<dbReference type="FunFam" id="1.10.1200.10:FF:000005">
    <property type="entry name" value="Nonribosomal peptide synthetase 1"/>
    <property type="match status" value="1"/>
</dbReference>
<comment type="caution">
    <text evidence="5">The sequence shown here is derived from an EMBL/GenBank/DDBJ whole genome shotgun (WGS) entry which is preliminary data.</text>
</comment>
<dbReference type="Gene3D" id="3.30.559.30">
    <property type="entry name" value="Nonribosomal peptide synthetase, condensation domain"/>
    <property type="match status" value="2"/>
</dbReference>
<dbReference type="InterPro" id="IPR042099">
    <property type="entry name" value="ANL_N_sf"/>
</dbReference>
<protein>
    <submittedName>
        <fullName evidence="5">Amino acid adenylation domain-containing protein</fullName>
    </submittedName>
</protein>
<dbReference type="OrthoDB" id="2378856at2"/>
<comment type="cofactor">
    <cofactor evidence="1">
        <name>pantetheine 4'-phosphate</name>
        <dbReference type="ChEBI" id="CHEBI:47942"/>
    </cofactor>
</comment>
<evidence type="ECO:0000313" key="5">
    <source>
        <dbReference type="EMBL" id="RKT74423.1"/>
    </source>
</evidence>
<dbReference type="InterPro" id="IPR010071">
    <property type="entry name" value="AA_adenyl_dom"/>
</dbReference>
<sequence>MRPFALSAAQRRLWFAEQRPGTGATYVLPLVLRITGPLRTDALSEALSRLVARHDALRTRFGVDVGGQPVQWVSDDAGPDLRTEVVGGSAAEDELRRLVDAELSRDMDIATGPLFRALLVVRAEQEHVLVLTAHHLVADGAALEVVRRELFAHYDAVLDGTDVPPRSTADFRALVAAERTPEAVASAEAAVRFFAARLSDDGTDLPGDRPRPARPGHLAHTARATLPPDLAARLRKLAVVERTSPFTVCAAALHVLLSRYTGRADTTIGYMSANRQGLARRHLVAMVANTLPLRTRSAPGDSFRTLVTAVRDELAAAAPHRELRFEELVDSLAVHRSPVRHPVFQVVLNHRDEEPTLAAAGGALLVEPVPVDVHRTWLDLEYTCRPTADGGLALELRAADDILDRESAVDLVTAYATVLRAAATGPDLPIGQLPVLDAAGRSAVMRVARGPVVPRPDHQTLGSLLRERASRSPDRPAVTFRGRTTTYSGLLHRAEAVAAALRARDVGPGSLVGVHAARSTERIVDLVGIALTGAAYLPLDPDDPPRRTRYVLEDAAPALVVASGHVDGVLRGAGVPVVDRGALEGGAPEEGVVGATPPGSAGRLPAYVIYTSGSTGRPKGVVNTQAGIVNRLAWMQEHLRLTEADAVLHKTPLGFDVSVWEVFWPLVTGARLVVAEPGAHRDADRLARVMREESVSVVHFVPSMLRAFHASGGFAGQQALRHVVSSGEALPPDLRDDVLGAGRFELHNLYGPTEAAVDVTSFSCRGSRRDSHTVPIGTPVANTSVHVLDEHGRPVPFNVVGELHIGGVQVAAGYLNRPGLTAQRFTADPFGGPADRLYRTGDLGRVRRDGVVEFVGRADRQVKLRGFRVEPAEVEAVLRAAPGVREAAVRIVTRSNGSAALVAHLATGGDVLDLDVVRGAATAALPAHMVPVDYHVLDAFPLLPNGKVDHQALAAAFAPTRPTSAPTPPDSTGGLVLAAVREVLDDSSVGYDTSFFTAGGDSISSILLVAAARRRGLAFTVDDVFRHPTARALGRIAGARVVDDAPEPTPFSLLGGDRDRVPSDAVEALPASALLTGLVLESARDRGYRVYVTAVRVRADFDEDRFRFAVHAVSGRHPYLRSSLLLSGVERPVQVFRATAPDPVTVVAADGWDRDDITRWLDEEAVRPFDWAVPPLLRVTVHLLRSDEFLVTLAEPFLDGWSATTVLTDLLEAYAAVPAATPAEDFPQRGFIAAEQAAVADERHFDFWQRLLEDAPRVRVLPTVPRAGKAVHRKHPVPLPQPLSDALLDLAERTGTPLKSLLLAAHLRVVAALSGSTDVVTGLMTHARPETGAGATAVGLFLNTALVRLHLPGGTWRELVAAVREAEVAHLPHRAFPYTELVRRLGDAPTDVTFNYTHFHPYRRVGGHGVVELLERFANDQTYFPLTAQFRREPLSGAVALDLELWGPEHAASRLTGIARLYRRALVSLTEDFDRRYEAAREPVVAPSAPAHRPRLLHELFEQRAEQAGNAVALRYPDGVVHFGELRGAVSRLAERLRAAGVGPGEPVGVRLQRTPSLVVALLAVLSVGGVYTPLDPSHSGTRSAELVREAGCAVVLEPASHGAGPDAVVVTPTGHTPRSTGTTDPGSPESAAYLIFTSGSTGRPRGVLVPHRAVVNRLAWAWRVQPYEPGEVVAARTPIGFVDSVAELLGPLLAGTPVHLVPDDVHDPRSLVRSLRESGATRVTLVPALLTELLRLDVDLAAELPRLRHWTLSGEPLTTRSAHDLLARLPGAVVHNLYGSTEVAGDVTAHRVRGDESDVLIPIGTPIDGCTATVLDCWGHPAADEVVGELVVAGAGVGNGYLPDAVGADRFLTGPDGALVGYRTGDLVLRGSDGSLRYVGRADRQLKVNGVRLDQAEVESALRTAPEVADAVVERHDGDTALVAYLLVAAGAEPVPAALRALLRERLPAAVPVEFAVVERWPLRPSGKVDRAALRAEARPLAGRAPTARAPRSLVERELADLWRKRLGRDDVRVTDDFFAIGGHSLHAIMLAAEVRERTGLELAIDDIFDHPTLAEQAAVLELLLLAGAPPDAARAATTTHPELTRRNP</sequence>
<dbReference type="EMBL" id="RBXR01000001">
    <property type="protein sequence ID" value="RKT74423.1"/>
    <property type="molecule type" value="Genomic_DNA"/>
</dbReference>
<dbReference type="GO" id="GO:0009239">
    <property type="term" value="P:enterobactin biosynthetic process"/>
    <property type="evidence" value="ECO:0007669"/>
    <property type="project" value="TreeGrafter"/>
</dbReference>
<proteinExistence type="predicted"/>
<dbReference type="SUPFAM" id="SSF47336">
    <property type="entry name" value="ACP-like"/>
    <property type="match status" value="2"/>
</dbReference>
<dbReference type="InterPro" id="IPR023213">
    <property type="entry name" value="CAT-like_dom_sf"/>
</dbReference>
<dbReference type="InterPro" id="IPR036736">
    <property type="entry name" value="ACP-like_sf"/>
</dbReference>
<keyword evidence="2" id="KW-0596">Phosphopantetheine</keyword>